<dbReference type="EMBL" id="BLIY01000003">
    <property type="protein sequence ID" value="GFE53074.1"/>
    <property type="molecule type" value="Genomic_DNA"/>
</dbReference>
<dbReference type="SUPFAM" id="SSF53335">
    <property type="entry name" value="S-adenosyl-L-methionine-dependent methyltransferases"/>
    <property type="match status" value="1"/>
</dbReference>
<sequence>MRTRKNVTYVTQDRDSSDAEYERSQWKAKSKGSKGAGRGRNNNPTRRKANGHLHTNKEVLNTDSNVPNEPEPTHVGAGSNNNDVNVGIKKGAQLTKEGGNRDTNTAGLSGPNSVTGPGSSVMDTSIDLSLYDYPSKEEDALFLDRRRPRWANGLTLRDKINKFVDTEVATRTDVCDGTPNTLSICNQFELSNHEAMVADVDRVHYYRAAIFWSGHESPDESTEALSSSAKIQNSSNGCTKVDVGDDRNGTNEVSATSGCKSCDSDKGKIEKYYCSNKKVLEVGTGPMCVLAMNALNAGAKFVDALEVSTSAARLAGKLMAAYGVSDKIKVFNCHSKNFFFDTANFFGLTLQDQAKKTEIELPPHPPYDMIISEILGDFCSQEGAADVFLDIQRRVLFNKPEYINKVKSIPTSAATMFVPCVFPDADNVTNKAKLHDEMTIFSPRYKMMQSVGLKIDNLPLSAVWQTMEVLQFEKWMQPQMCQHYESYFDITSSGPMCGFLVGIDVEIRPNEHFGTRFGHCESWYTNVILFDQEYYVHRGDVVVARTVANMTHYVTANCLGDKIQASRPSYSVRSYILSPIVLDEWEVENTDVFLYDKQSESVRLQCPCMTKCSLEPVTTVPVSALTKVNTDAINTDCLEPEDWLESYKWVKIEDKVYQIRIRPPVVTIDYKEQTSAAYTQVPSTKRKLPTDPPRRYKKVKPKGD</sequence>
<feature type="compositionally biased region" description="Basic and acidic residues" evidence="2">
    <location>
        <begin position="12"/>
        <end position="25"/>
    </location>
</feature>
<dbReference type="AlphaFoldDB" id="A0A9W5T818"/>
<feature type="region of interest" description="Disordered" evidence="2">
    <location>
        <begin position="679"/>
        <end position="704"/>
    </location>
</feature>
<comment type="caution">
    <text evidence="3">The sequence shown here is derived from an EMBL/GenBank/DDBJ whole genome shotgun (WGS) entry which is preliminary data.</text>
</comment>
<organism evidence="3 4">
    <name type="scientific">Babesia ovis</name>
    <dbReference type="NCBI Taxonomy" id="5869"/>
    <lineage>
        <taxon>Eukaryota</taxon>
        <taxon>Sar</taxon>
        <taxon>Alveolata</taxon>
        <taxon>Apicomplexa</taxon>
        <taxon>Aconoidasida</taxon>
        <taxon>Piroplasmida</taxon>
        <taxon>Babesiidae</taxon>
        <taxon>Babesia</taxon>
    </lineage>
</organism>
<dbReference type="Gene3D" id="3.40.50.150">
    <property type="entry name" value="Vaccinia Virus protein VP39"/>
    <property type="match status" value="1"/>
</dbReference>
<dbReference type="Proteomes" id="UP001057455">
    <property type="component" value="Unassembled WGS sequence"/>
</dbReference>
<dbReference type="InterPro" id="IPR029063">
    <property type="entry name" value="SAM-dependent_MTases_sf"/>
</dbReference>
<dbReference type="GO" id="GO:0005634">
    <property type="term" value="C:nucleus"/>
    <property type="evidence" value="ECO:0007669"/>
    <property type="project" value="TreeGrafter"/>
</dbReference>
<accession>A0A9W5T818</accession>
<dbReference type="InterPro" id="IPR025799">
    <property type="entry name" value="Arg_MeTrfase"/>
</dbReference>
<protein>
    <submittedName>
        <fullName evidence="3">Uncharacterized protein</fullName>
    </submittedName>
</protein>
<evidence type="ECO:0000256" key="2">
    <source>
        <dbReference type="SAM" id="MobiDB-lite"/>
    </source>
</evidence>
<feature type="compositionally biased region" description="Polar residues" evidence="2">
    <location>
        <begin position="58"/>
        <end position="67"/>
    </location>
</feature>
<proteinExistence type="predicted"/>
<dbReference type="GO" id="GO:0042054">
    <property type="term" value="F:histone methyltransferase activity"/>
    <property type="evidence" value="ECO:0007669"/>
    <property type="project" value="TreeGrafter"/>
</dbReference>
<evidence type="ECO:0000313" key="4">
    <source>
        <dbReference type="Proteomes" id="UP001057455"/>
    </source>
</evidence>
<dbReference type="OrthoDB" id="41566at2759"/>
<gene>
    <name evidence="3" type="ORF">BaOVIS_004780</name>
</gene>
<evidence type="ECO:0000313" key="3">
    <source>
        <dbReference type="EMBL" id="GFE53074.1"/>
    </source>
</evidence>
<feature type="compositionally biased region" description="Basic residues" evidence="2">
    <location>
        <begin position="695"/>
        <end position="704"/>
    </location>
</feature>
<feature type="region of interest" description="Disordered" evidence="2">
    <location>
        <begin position="223"/>
        <end position="252"/>
    </location>
</feature>
<dbReference type="PANTHER" id="PTHR11006">
    <property type="entry name" value="PROTEIN ARGININE N-METHYLTRANSFERASE"/>
    <property type="match status" value="1"/>
</dbReference>
<evidence type="ECO:0000256" key="1">
    <source>
        <dbReference type="ARBA" id="ARBA00022691"/>
    </source>
</evidence>
<name>A0A9W5T818_BABOV</name>
<dbReference type="PANTHER" id="PTHR11006:SF53">
    <property type="entry name" value="PROTEIN ARGININE N-METHYLTRANSFERASE 3"/>
    <property type="match status" value="1"/>
</dbReference>
<feature type="compositionally biased region" description="Polar residues" evidence="2">
    <location>
        <begin position="101"/>
        <end position="120"/>
    </location>
</feature>
<feature type="compositionally biased region" description="Polar residues" evidence="2">
    <location>
        <begin position="1"/>
        <end position="11"/>
    </location>
</feature>
<keyword evidence="4" id="KW-1185">Reference proteome</keyword>
<feature type="region of interest" description="Disordered" evidence="2">
    <location>
        <begin position="1"/>
        <end position="120"/>
    </location>
</feature>
<reference evidence="3" key="1">
    <citation type="submission" date="2019-12" db="EMBL/GenBank/DDBJ databases">
        <title>Genome sequence of Babesia ovis.</title>
        <authorList>
            <person name="Yamagishi J."/>
            <person name="Sevinc F."/>
            <person name="Xuan X."/>
        </authorList>
    </citation>
    <scope>NUCLEOTIDE SEQUENCE</scope>
    <source>
        <strain evidence="3">Selcuk</strain>
    </source>
</reference>
<dbReference type="GO" id="GO:0016274">
    <property type="term" value="F:protein-arginine N-methyltransferase activity"/>
    <property type="evidence" value="ECO:0007669"/>
    <property type="project" value="InterPro"/>
</dbReference>
<feature type="compositionally biased region" description="Polar residues" evidence="2">
    <location>
        <begin position="223"/>
        <end position="238"/>
    </location>
</feature>
<keyword evidence="1" id="KW-0949">S-adenosyl-L-methionine</keyword>